<proteinExistence type="predicted"/>
<evidence type="ECO:0000313" key="2">
    <source>
        <dbReference type="EMBL" id="MBB5321341.1"/>
    </source>
</evidence>
<dbReference type="Proteomes" id="UP000591735">
    <property type="component" value="Unassembled WGS sequence"/>
</dbReference>
<comment type="caution">
    <text evidence="2">The sequence shown here is derived from an EMBL/GenBank/DDBJ whole genome shotgun (WGS) entry which is preliminary data.</text>
</comment>
<feature type="coiled-coil region" evidence="1">
    <location>
        <begin position="223"/>
        <end position="345"/>
    </location>
</feature>
<accession>A0A840UF40</accession>
<evidence type="ECO:0000256" key="1">
    <source>
        <dbReference type="SAM" id="Coils"/>
    </source>
</evidence>
<dbReference type="AlphaFoldDB" id="A0A840UF40"/>
<reference evidence="2 3" key="1">
    <citation type="submission" date="2020-08" db="EMBL/GenBank/DDBJ databases">
        <title>Genomic Encyclopedia of Type Strains, Phase IV (KMG-IV): sequencing the most valuable type-strain genomes for metagenomic binning, comparative biology and taxonomic classification.</title>
        <authorList>
            <person name="Goeker M."/>
        </authorList>
    </citation>
    <scope>NUCLEOTIDE SEQUENCE [LARGE SCALE GENOMIC DNA]</scope>
    <source>
        <strain evidence="2 3">DSM 22359</strain>
    </source>
</reference>
<protein>
    <recommendedName>
        <fullName evidence="4">DNA repair protein</fullName>
    </recommendedName>
</protein>
<gene>
    <name evidence="2" type="ORF">HNR38_001830</name>
</gene>
<sequence>MNRVRLDWGQGHRLAVALPLVPRIKTGRGAQSQAFEAWSSLMVEAGQAAEGHSAIFFMEGGGVARQMRLSEFGAFLDGYVGLTDLAETDVHAVLVNLGPDLGITSLVFFRIWFDDEGRADTHWNVPVESLAGKGAKGPDLGAGPIRLVCRSQCPDPDYASELWDPDMTPGSNHFQAIRKAVEANSLRFRKAEPAEEDIPTLKATPVAPEQDESGNRARVAQLLREQRLRIKTLQGAHREAMAELQREHRLEMQALRGQLTDLEQKHERLRIANEQIKQRLSRRNEQYLALQDKLADDDSQGRDDANAGAETVLLREQLERKQRELELREERIQSLESENRDLQQQEPAEGSLLEQLRDQAVFLVAYHPGVGHITLPYGELDTYFANPVAYAAERCGLNEPAYRQWLAHYEHPVCNHVDESGEACAEPILRITQPADFRAGGDDRCEQHQAR</sequence>
<keyword evidence="1" id="KW-0175">Coiled coil</keyword>
<name>A0A840UF40_9GAMM</name>
<evidence type="ECO:0008006" key="4">
    <source>
        <dbReference type="Google" id="ProtNLM"/>
    </source>
</evidence>
<keyword evidence="3" id="KW-1185">Reference proteome</keyword>
<organism evidence="2 3">
    <name type="scientific">Marinobacter oulmenensis</name>
    <dbReference type="NCBI Taxonomy" id="643747"/>
    <lineage>
        <taxon>Bacteria</taxon>
        <taxon>Pseudomonadati</taxon>
        <taxon>Pseudomonadota</taxon>
        <taxon>Gammaproteobacteria</taxon>
        <taxon>Pseudomonadales</taxon>
        <taxon>Marinobacteraceae</taxon>
        <taxon>Marinobacter</taxon>
    </lineage>
</organism>
<evidence type="ECO:0000313" key="3">
    <source>
        <dbReference type="Proteomes" id="UP000591735"/>
    </source>
</evidence>
<dbReference type="EMBL" id="JACHFE010000004">
    <property type="protein sequence ID" value="MBB5321341.1"/>
    <property type="molecule type" value="Genomic_DNA"/>
</dbReference>